<reference evidence="7" key="2">
    <citation type="submission" date="2017-05" db="EMBL/GenBank/DDBJ databases">
        <authorList>
            <person name="Munson-Mcgee J.H."/>
        </authorList>
    </citation>
    <scope>NUCLEOTIDE SEQUENCE</scope>
    <source>
        <strain evidence="7">SCGC AB-777_F03</strain>
    </source>
</reference>
<dbReference type="NCBIfam" id="NF005054">
    <property type="entry name" value="PRK06462.1-4"/>
    <property type="match status" value="1"/>
</dbReference>
<sequence length="310" mass="36016">MAVEEMISHLKEMKPILRIQTVVLKEMQSFMVGRGFVQLLPIVTSKFTDPLAPDPGSSVIFTPSFEYYSQKLVITQSMILHKQLSLIAADKIFIFSPNVRLEKSERGKTGKHAFEFTQMDFEMAYAKMKDVMDLVEDLVIHVIKKVKEECKEELDLLGRELRVPSKPFKVYRYSEVLEKYGSDDALSEKEKDPFWIIDIKREFYDKEDEEHPGHYLNYDLILPEGYGEVLSGGEREYKYERIMEKMKELEKEGRDYSSYKDYLEVAKMGLLKPSAGGGIGVERLLRFLTGKRHIKDVQLFPRIPGEEVVF</sequence>
<dbReference type="PANTHER" id="PTHR22594:SF48">
    <property type="entry name" value="ASPARAGINYL-TRNA SYNTHETASE-RELATED PROTEIN (N-TRUNCATION)"/>
    <property type="match status" value="1"/>
</dbReference>
<proteinExistence type="predicted"/>
<evidence type="ECO:0000313" key="8">
    <source>
        <dbReference type="EMBL" id="PVU68570.1"/>
    </source>
</evidence>
<dbReference type="InterPro" id="IPR004364">
    <property type="entry name" value="Aa-tRNA-synt_II"/>
</dbReference>
<evidence type="ECO:0000256" key="2">
    <source>
        <dbReference type="ARBA" id="ARBA00022741"/>
    </source>
</evidence>
<dbReference type="EMBL" id="QEFP01000007">
    <property type="protein sequence ID" value="PVU68570.1"/>
    <property type="molecule type" value="Genomic_DNA"/>
</dbReference>
<protein>
    <submittedName>
        <fullName evidence="7 8">Asparagine synthetase</fullName>
    </submittedName>
</protein>
<dbReference type="PROSITE" id="PS50862">
    <property type="entry name" value="AA_TRNA_LIGASE_II"/>
    <property type="match status" value="1"/>
</dbReference>
<evidence type="ECO:0000256" key="3">
    <source>
        <dbReference type="ARBA" id="ARBA00022840"/>
    </source>
</evidence>
<accession>A0A2T9WL59</accession>
<keyword evidence="1" id="KW-0436">Ligase</keyword>
<reference evidence="8" key="1">
    <citation type="journal article" date="2015" name="Appl. Environ. Microbiol.">
        <title>Nanoarchaeota, Their Sulfolobales Host, and Nanoarchaeota Virus Distribution across Yellowstone National Park Hot Springs.</title>
        <authorList>
            <person name="Munson-McGee J.H."/>
            <person name="Field E.K."/>
            <person name="Bateson M."/>
            <person name="Rooney C."/>
            <person name="Stepanauskas R."/>
            <person name="Young M.J."/>
        </authorList>
    </citation>
    <scope>NUCLEOTIDE SEQUENCE [LARGE SCALE GENOMIC DNA]</scope>
    <source>
        <strain evidence="8">SCGC AB-777_F03</strain>
    </source>
</reference>
<keyword evidence="2" id="KW-0547">Nucleotide-binding</keyword>
<gene>
    <name evidence="7" type="ORF">DDW03_001805</name>
    <name evidence="8" type="ORF">DDW03_01830</name>
</gene>
<keyword evidence="5" id="KW-0030">Aminoacyl-tRNA synthetase</keyword>
<dbReference type="AlphaFoldDB" id="A0A2T9WL59"/>
<feature type="domain" description="Aminoacyl-transfer RNA synthetases class-II family profile" evidence="6">
    <location>
        <begin position="91"/>
        <end position="301"/>
    </location>
</feature>
<evidence type="ECO:0000256" key="1">
    <source>
        <dbReference type="ARBA" id="ARBA00022598"/>
    </source>
</evidence>
<evidence type="ECO:0000256" key="5">
    <source>
        <dbReference type="ARBA" id="ARBA00023146"/>
    </source>
</evidence>
<dbReference type="Proteomes" id="UP000245509">
    <property type="component" value="Unassembled WGS sequence"/>
</dbReference>
<dbReference type="EMBL" id="QEFP02000010">
    <property type="protein sequence ID" value="MCC5447131.1"/>
    <property type="molecule type" value="Genomic_DNA"/>
</dbReference>
<dbReference type="RefSeq" id="WP_228615355.1">
    <property type="nucleotide sequence ID" value="NZ_QEFP02000010.1"/>
</dbReference>
<keyword evidence="3" id="KW-0067">ATP-binding</keyword>
<organism evidence="8">
    <name type="scientific">Nanobsidianus stetteri</name>
    <dbReference type="NCBI Taxonomy" id="1294122"/>
    <lineage>
        <taxon>Archaea</taxon>
        <taxon>Nanobdellota</taxon>
        <taxon>Candidatus Nanoarchaeia</taxon>
        <taxon>Nanoarchaeales</taxon>
        <taxon>Nanopusillaceae</taxon>
        <taxon>Candidatus Nanobsidianus</taxon>
    </lineage>
</organism>
<reference evidence="8" key="3">
    <citation type="submission" date="2017-05" db="EMBL/GenBank/DDBJ databases">
        <authorList>
            <person name="Song R."/>
            <person name="Chenine A.L."/>
            <person name="Ruprecht R.M."/>
        </authorList>
    </citation>
    <scope>NUCLEOTIDE SEQUENCE</scope>
    <source>
        <strain evidence="8">SCGC AB-777_F03</strain>
    </source>
</reference>
<name>A0A2T9WL59_NANST</name>
<evidence type="ECO:0000256" key="4">
    <source>
        <dbReference type="ARBA" id="ARBA00022917"/>
    </source>
</evidence>
<dbReference type="Pfam" id="PF00152">
    <property type="entry name" value="tRNA-synt_2"/>
    <property type="match status" value="1"/>
</dbReference>
<dbReference type="InterPro" id="IPR006195">
    <property type="entry name" value="aa-tRNA-synth_II"/>
</dbReference>
<comment type="caution">
    <text evidence="8">The sequence shown here is derived from an EMBL/GenBank/DDBJ whole genome shotgun (WGS) entry which is preliminary data.</text>
</comment>
<reference evidence="7" key="4">
    <citation type="submission" date="2021-11" db="EMBL/GenBank/DDBJ databases">
        <authorList>
            <person name="Munson-Mcgee J."/>
            <person name="Field E."/>
            <person name="Bateson M."/>
            <person name="Rooney C."/>
            <person name="Stepanauskas R."/>
            <person name="Young M."/>
        </authorList>
    </citation>
    <scope>NUCLEOTIDE SEQUENCE</scope>
    <source>
        <strain evidence="7">SCGC AB-777_F03</strain>
    </source>
</reference>
<dbReference type="PANTHER" id="PTHR22594">
    <property type="entry name" value="ASPARTYL/LYSYL-TRNA SYNTHETASE"/>
    <property type="match status" value="1"/>
</dbReference>
<dbReference type="SUPFAM" id="SSF55681">
    <property type="entry name" value="Class II aaRS and biotin synthetases"/>
    <property type="match status" value="1"/>
</dbReference>
<dbReference type="Gene3D" id="3.30.930.10">
    <property type="entry name" value="Bira Bifunctional Protein, Domain 2"/>
    <property type="match status" value="1"/>
</dbReference>
<evidence type="ECO:0000259" key="6">
    <source>
        <dbReference type="PROSITE" id="PS50862"/>
    </source>
</evidence>
<dbReference type="GO" id="GO:0005524">
    <property type="term" value="F:ATP binding"/>
    <property type="evidence" value="ECO:0007669"/>
    <property type="project" value="UniProtKB-KW"/>
</dbReference>
<dbReference type="InterPro" id="IPR045864">
    <property type="entry name" value="aa-tRNA-synth_II/BPL/LPL"/>
</dbReference>
<keyword evidence="4" id="KW-0648">Protein biosynthesis</keyword>
<dbReference type="GO" id="GO:0006421">
    <property type="term" value="P:asparaginyl-tRNA aminoacylation"/>
    <property type="evidence" value="ECO:0007669"/>
    <property type="project" value="TreeGrafter"/>
</dbReference>
<dbReference type="GO" id="GO:0004816">
    <property type="term" value="F:asparagine-tRNA ligase activity"/>
    <property type="evidence" value="ECO:0007669"/>
    <property type="project" value="TreeGrafter"/>
</dbReference>
<evidence type="ECO:0000313" key="7">
    <source>
        <dbReference type="EMBL" id="MCC5447131.1"/>
    </source>
</evidence>